<comment type="caution">
    <text evidence="3">The sequence shown here is derived from an EMBL/GenBank/DDBJ whole genome shotgun (WGS) entry which is preliminary data.</text>
</comment>
<accession>A0A7C9FWV7</accession>
<organism evidence="3 4">
    <name type="scientific">Salmonirosea aquatica</name>
    <dbReference type="NCBI Taxonomy" id="2654236"/>
    <lineage>
        <taxon>Bacteria</taxon>
        <taxon>Pseudomonadati</taxon>
        <taxon>Bacteroidota</taxon>
        <taxon>Cytophagia</taxon>
        <taxon>Cytophagales</taxon>
        <taxon>Spirosomataceae</taxon>
        <taxon>Salmonirosea</taxon>
    </lineage>
</organism>
<name>A0A7C9FWV7_9BACT</name>
<proteinExistence type="predicted"/>
<dbReference type="RefSeq" id="WP_152755812.1">
    <property type="nucleotide sequence ID" value="NZ_WHLY01000001.1"/>
</dbReference>
<feature type="transmembrane region" description="Helical" evidence="2">
    <location>
        <begin position="6"/>
        <end position="26"/>
    </location>
</feature>
<evidence type="ECO:0000256" key="2">
    <source>
        <dbReference type="SAM" id="Phobius"/>
    </source>
</evidence>
<dbReference type="EMBL" id="WHLY01000001">
    <property type="protein sequence ID" value="MPR31813.1"/>
    <property type="molecule type" value="Genomic_DNA"/>
</dbReference>
<keyword evidence="2" id="KW-0472">Membrane</keyword>
<feature type="region of interest" description="Disordered" evidence="1">
    <location>
        <begin position="59"/>
        <end position="86"/>
    </location>
</feature>
<evidence type="ECO:0000256" key="1">
    <source>
        <dbReference type="SAM" id="MobiDB-lite"/>
    </source>
</evidence>
<protein>
    <submittedName>
        <fullName evidence="3">Uncharacterized protein</fullName>
    </submittedName>
</protein>
<keyword evidence="4" id="KW-1185">Reference proteome</keyword>
<dbReference type="AlphaFoldDB" id="A0A7C9FWV7"/>
<evidence type="ECO:0000313" key="4">
    <source>
        <dbReference type="Proteomes" id="UP000479293"/>
    </source>
</evidence>
<feature type="compositionally biased region" description="Polar residues" evidence="1">
    <location>
        <begin position="65"/>
        <end position="82"/>
    </location>
</feature>
<keyword evidence="2" id="KW-1133">Transmembrane helix</keyword>
<evidence type="ECO:0000313" key="3">
    <source>
        <dbReference type="EMBL" id="MPR31813.1"/>
    </source>
</evidence>
<keyword evidence="2" id="KW-0812">Transmembrane</keyword>
<reference evidence="3 4" key="1">
    <citation type="submission" date="2019-10" db="EMBL/GenBank/DDBJ databases">
        <title>Draft Genome Sequence of Cytophagaceae sp. SJW1-29.</title>
        <authorList>
            <person name="Choi A."/>
        </authorList>
    </citation>
    <scope>NUCLEOTIDE SEQUENCE [LARGE SCALE GENOMIC DNA]</scope>
    <source>
        <strain evidence="3 4">SJW1-29</strain>
    </source>
</reference>
<dbReference type="Proteomes" id="UP000479293">
    <property type="component" value="Unassembled WGS sequence"/>
</dbReference>
<gene>
    <name evidence="3" type="ORF">GBK04_00225</name>
</gene>
<sequence length="143" mass="16229">MTTQIMVTLLGAIICCLLIYLLYRIYNKYCSIPQKLVTVPLQTNRSALLTEQKKVVNERRRQIRGESTVQKTGQTEPSNQENAKPEAVDAMDSGFGEDLGLAIEQTQTENASTLVKWRRSRFADMESAAKELKDIYNRNSKIV</sequence>